<comment type="similarity">
    <text evidence="5">Belongs to the SAT4 family.</text>
</comment>
<dbReference type="GO" id="GO:0016020">
    <property type="term" value="C:membrane"/>
    <property type="evidence" value="ECO:0007669"/>
    <property type="project" value="UniProtKB-SubCell"/>
</dbReference>
<dbReference type="InterPro" id="IPR049326">
    <property type="entry name" value="Rhodopsin_dom_fungi"/>
</dbReference>
<evidence type="ECO:0000313" key="10">
    <source>
        <dbReference type="Proteomes" id="UP001251528"/>
    </source>
</evidence>
<evidence type="ECO:0000256" key="4">
    <source>
        <dbReference type="ARBA" id="ARBA00023136"/>
    </source>
</evidence>
<evidence type="ECO:0000256" key="1">
    <source>
        <dbReference type="ARBA" id="ARBA00004141"/>
    </source>
</evidence>
<reference evidence="9" key="1">
    <citation type="submission" date="2023-06" db="EMBL/GenBank/DDBJ databases">
        <title>Conoideocrella luteorostrata (Hypocreales: Clavicipitaceae), a potential biocontrol fungus for elongate hemlock scale in United States Christmas tree production areas.</title>
        <authorList>
            <person name="Barrett H."/>
            <person name="Lovett B."/>
            <person name="Macias A.M."/>
            <person name="Stajich J.E."/>
            <person name="Kasson M.T."/>
        </authorList>
    </citation>
    <scope>NUCLEOTIDE SEQUENCE</scope>
    <source>
        <strain evidence="9">ARSEF 14590</strain>
    </source>
</reference>
<evidence type="ECO:0000256" key="6">
    <source>
        <dbReference type="SAM" id="MobiDB-lite"/>
    </source>
</evidence>
<accession>A0AAJ0CXC8</accession>
<sequence length="370" mass="41111">MDNPVIPPPPKAAVMAAAAKEFNRELWTLLFFGTLATVLRTYSRVRAMGFLRLQPDDYLAWVAMTLYGIESGLAYSVGVFAHGLANNGMTDAHRAALPTNSEEHGLRVVGSIIQLCGWSTYSTLLWSLKVSWLFFYMRLTEGLGRRYRTRIRIYIGFGLVLVTWLAVLLNIFLGCRPFRRYWQINPDPGIKNPVQGAQQAGVWAVRETFVAVVTTNLPLVFTLVKGWLAPLFGSIGSALSSKLSSRKLSGGMARIIRTFGQGSRSWRGPSTANPIPDFTANESDECIHEETRMKDMKRSSEGGQGLEKGPTKELNIQKMVQDAVVSEDATYHARGDSYSKTMDRRPWDRAHQGEHSAYAQGPAQTPKCSS</sequence>
<comment type="caution">
    <text evidence="9">The sequence shown here is derived from an EMBL/GenBank/DDBJ whole genome shotgun (WGS) entry which is preliminary data.</text>
</comment>
<dbReference type="PANTHER" id="PTHR33048">
    <property type="entry name" value="PTH11-LIKE INTEGRAL MEMBRANE PROTEIN (AFU_ORTHOLOGUE AFUA_5G11245)"/>
    <property type="match status" value="1"/>
</dbReference>
<organism evidence="9 10">
    <name type="scientific">Conoideocrella luteorostrata</name>
    <dbReference type="NCBI Taxonomy" id="1105319"/>
    <lineage>
        <taxon>Eukaryota</taxon>
        <taxon>Fungi</taxon>
        <taxon>Dikarya</taxon>
        <taxon>Ascomycota</taxon>
        <taxon>Pezizomycotina</taxon>
        <taxon>Sordariomycetes</taxon>
        <taxon>Hypocreomycetidae</taxon>
        <taxon>Hypocreales</taxon>
        <taxon>Clavicipitaceae</taxon>
        <taxon>Conoideocrella</taxon>
    </lineage>
</organism>
<feature type="transmembrane region" description="Helical" evidence="7">
    <location>
        <begin position="58"/>
        <end position="81"/>
    </location>
</feature>
<feature type="compositionally biased region" description="Basic and acidic residues" evidence="6">
    <location>
        <begin position="329"/>
        <end position="354"/>
    </location>
</feature>
<proteinExistence type="inferred from homology"/>
<feature type="region of interest" description="Disordered" evidence="6">
    <location>
        <begin position="327"/>
        <end position="370"/>
    </location>
</feature>
<comment type="subcellular location">
    <subcellularLocation>
        <location evidence="1">Membrane</location>
        <topology evidence="1">Multi-pass membrane protein</topology>
    </subcellularLocation>
</comment>
<evidence type="ECO:0000259" key="8">
    <source>
        <dbReference type="Pfam" id="PF20684"/>
    </source>
</evidence>
<feature type="transmembrane region" description="Helical" evidence="7">
    <location>
        <begin position="151"/>
        <end position="173"/>
    </location>
</feature>
<keyword evidence="10" id="KW-1185">Reference proteome</keyword>
<dbReference type="EMBL" id="JASWJB010000013">
    <property type="protein sequence ID" value="KAK2612670.1"/>
    <property type="molecule type" value="Genomic_DNA"/>
</dbReference>
<name>A0AAJ0CXC8_9HYPO</name>
<dbReference type="AlphaFoldDB" id="A0AAJ0CXC8"/>
<evidence type="ECO:0000256" key="5">
    <source>
        <dbReference type="ARBA" id="ARBA00038359"/>
    </source>
</evidence>
<keyword evidence="4 7" id="KW-0472">Membrane</keyword>
<gene>
    <name evidence="9" type="ORF">QQS21_001287</name>
</gene>
<evidence type="ECO:0000256" key="2">
    <source>
        <dbReference type="ARBA" id="ARBA00022692"/>
    </source>
</evidence>
<dbReference type="InterPro" id="IPR052337">
    <property type="entry name" value="SAT4-like"/>
</dbReference>
<dbReference type="PANTHER" id="PTHR33048:SF105">
    <property type="match status" value="1"/>
</dbReference>
<keyword evidence="3 7" id="KW-1133">Transmembrane helix</keyword>
<feature type="domain" description="Rhodopsin" evidence="8">
    <location>
        <begin position="39"/>
        <end position="183"/>
    </location>
</feature>
<evidence type="ECO:0000313" key="9">
    <source>
        <dbReference type="EMBL" id="KAK2612670.1"/>
    </source>
</evidence>
<keyword evidence="2 7" id="KW-0812">Transmembrane</keyword>
<evidence type="ECO:0000256" key="3">
    <source>
        <dbReference type="ARBA" id="ARBA00022989"/>
    </source>
</evidence>
<protein>
    <recommendedName>
        <fullName evidence="8">Rhodopsin domain-containing protein</fullName>
    </recommendedName>
</protein>
<dbReference type="Pfam" id="PF20684">
    <property type="entry name" value="Fung_rhodopsin"/>
    <property type="match status" value="1"/>
</dbReference>
<feature type="compositionally biased region" description="Basic and acidic residues" evidence="6">
    <location>
        <begin position="291"/>
        <end position="300"/>
    </location>
</feature>
<dbReference type="Proteomes" id="UP001251528">
    <property type="component" value="Unassembled WGS sequence"/>
</dbReference>
<feature type="region of interest" description="Disordered" evidence="6">
    <location>
        <begin position="291"/>
        <end position="313"/>
    </location>
</feature>
<evidence type="ECO:0000256" key="7">
    <source>
        <dbReference type="SAM" id="Phobius"/>
    </source>
</evidence>